<feature type="domain" description="HTH CENPB-type" evidence="2">
    <location>
        <begin position="1"/>
        <end position="35"/>
    </location>
</feature>
<dbReference type="PANTHER" id="PTHR19303">
    <property type="entry name" value="TRANSPOSON"/>
    <property type="match status" value="1"/>
</dbReference>
<comment type="caution">
    <text evidence="3">The sequence shown here is derived from an EMBL/GenBank/DDBJ whole genome shotgun (WGS) entry which is preliminary data.</text>
</comment>
<evidence type="ECO:0000313" key="3">
    <source>
        <dbReference type="EMBL" id="GMF26654.1"/>
    </source>
</evidence>
<accession>A0A9W6U5L5</accession>
<dbReference type="EMBL" id="BSXT01000408">
    <property type="protein sequence ID" value="GMF26654.1"/>
    <property type="molecule type" value="Genomic_DNA"/>
</dbReference>
<dbReference type="GO" id="GO:0003677">
    <property type="term" value="F:DNA binding"/>
    <property type="evidence" value="ECO:0007669"/>
    <property type="project" value="UniProtKB-KW"/>
</dbReference>
<dbReference type="PANTHER" id="PTHR19303:SF73">
    <property type="entry name" value="PROTEIN PDC2"/>
    <property type="match status" value="1"/>
</dbReference>
<dbReference type="PROSITE" id="PS51253">
    <property type="entry name" value="HTH_CENPB"/>
    <property type="match status" value="1"/>
</dbReference>
<evidence type="ECO:0000313" key="4">
    <source>
        <dbReference type="Proteomes" id="UP001165121"/>
    </source>
</evidence>
<evidence type="ECO:0000256" key="1">
    <source>
        <dbReference type="ARBA" id="ARBA00023125"/>
    </source>
</evidence>
<organism evidence="3 4">
    <name type="scientific">Phytophthora fragariaefolia</name>
    <dbReference type="NCBI Taxonomy" id="1490495"/>
    <lineage>
        <taxon>Eukaryota</taxon>
        <taxon>Sar</taxon>
        <taxon>Stramenopiles</taxon>
        <taxon>Oomycota</taxon>
        <taxon>Peronosporomycetes</taxon>
        <taxon>Peronosporales</taxon>
        <taxon>Peronosporaceae</taxon>
        <taxon>Phytophthora</taxon>
    </lineage>
</organism>
<sequence length="305" mass="34714">MARDLQVELCDAWDLGLSDGWLTRFLRRHGLKSRKLHGEPASSSPKVVHEGLQSLQKVTDLYSPSDVYNMDETGLCYAMTPVRSICSKNMRGVKKNKTRITLALTSNTDGSDTLPILLLGRAAKPRCFGGRTPAECGFHYKNSSKAWMNGAVYRDWLRALDRDMRAAGRHILLLLDNASSHSSGELALTNVRVHKLPPNTTVYLPMDAGIIATFKQHYRRKQLEWVFRKIKRREKIDKDAYIVDQRQAMEWSEAIWGDMPKTQTMHNCFHRSGVIFNGVDERSSCSYGDDVKVDEVILRTSQFHL</sequence>
<dbReference type="AlphaFoldDB" id="A0A9W6U5L5"/>
<proteinExistence type="predicted"/>
<dbReference type="InterPro" id="IPR036397">
    <property type="entry name" value="RNaseH_sf"/>
</dbReference>
<keyword evidence="4" id="KW-1185">Reference proteome</keyword>
<reference evidence="3" key="1">
    <citation type="submission" date="2023-04" db="EMBL/GenBank/DDBJ databases">
        <title>Phytophthora fragariaefolia NBRC 109709.</title>
        <authorList>
            <person name="Ichikawa N."/>
            <person name="Sato H."/>
            <person name="Tonouchi N."/>
        </authorList>
    </citation>
    <scope>NUCLEOTIDE SEQUENCE</scope>
    <source>
        <strain evidence="3">NBRC 109709</strain>
    </source>
</reference>
<dbReference type="OrthoDB" id="166568at2759"/>
<dbReference type="InterPro" id="IPR004875">
    <property type="entry name" value="DDE_SF_endonuclease_dom"/>
</dbReference>
<dbReference type="InterPro" id="IPR006600">
    <property type="entry name" value="HTH_CenpB_DNA-bd_dom"/>
</dbReference>
<dbReference type="Pfam" id="PF03184">
    <property type="entry name" value="DDE_1"/>
    <property type="match status" value="1"/>
</dbReference>
<keyword evidence="1" id="KW-0238">DNA-binding</keyword>
<name>A0A9W6U5L5_9STRA</name>
<dbReference type="Gene3D" id="3.30.420.10">
    <property type="entry name" value="Ribonuclease H-like superfamily/Ribonuclease H"/>
    <property type="match status" value="1"/>
</dbReference>
<evidence type="ECO:0000259" key="2">
    <source>
        <dbReference type="PROSITE" id="PS51253"/>
    </source>
</evidence>
<dbReference type="GO" id="GO:0005634">
    <property type="term" value="C:nucleus"/>
    <property type="evidence" value="ECO:0007669"/>
    <property type="project" value="TreeGrafter"/>
</dbReference>
<gene>
    <name evidence="3" type="ORF">Pfra01_000509600</name>
</gene>
<dbReference type="Proteomes" id="UP001165121">
    <property type="component" value="Unassembled WGS sequence"/>
</dbReference>
<protein>
    <submittedName>
        <fullName evidence="3">Unnamed protein product</fullName>
    </submittedName>
</protein>
<dbReference type="InterPro" id="IPR050863">
    <property type="entry name" value="CenT-Element_Derived"/>
</dbReference>